<dbReference type="OrthoDB" id="9916427at2"/>
<evidence type="ECO:0000313" key="3">
    <source>
        <dbReference type="Proteomes" id="UP000367750"/>
    </source>
</evidence>
<dbReference type="Proteomes" id="UP000367750">
    <property type="component" value="Unassembled WGS sequence"/>
</dbReference>
<organism evidence="2 3">
    <name type="scientific">Paenibacillus spiritus</name>
    <dbReference type="NCBI Taxonomy" id="2496557"/>
    <lineage>
        <taxon>Bacteria</taxon>
        <taxon>Bacillati</taxon>
        <taxon>Bacillota</taxon>
        <taxon>Bacilli</taxon>
        <taxon>Bacillales</taxon>
        <taxon>Paenibacillaceae</taxon>
        <taxon>Paenibacillus</taxon>
    </lineage>
</organism>
<dbReference type="RefSeq" id="WP_150459659.1">
    <property type="nucleotide sequence ID" value="NZ_VYKK01000030.1"/>
</dbReference>
<comment type="caution">
    <text evidence="2">The sequence shown here is derived from an EMBL/GenBank/DDBJ whole genome shotgun (WGS) entry which is preliminary data.</text>
</comment>
<evidence type="ECO:0000313" key="2">
    <source>
        <dbReference type="EMBL" id="KAA8997194.1"/>
    </source>
</evidence>
<name>A0A5J5FU58_9BACL</name>
<reference evidence="2 3" key="1">
    <citation type="submission" date="2019-09" db="EMBL/GenBank/DDBJ databases">
        <title>Bacillus ochoae sp. nov., Paenibacillus whitsoniae sp. nov., Paenibacillus spiritus sp. nov. Isolated from the Mars Exploration Rover during spacecraft assembly.</title>
        <authorList>
            <person name="Seuylemezian A."/>
            <person name="Vaishampayan P."/>
        </authorList>
    </citation>
    <scope>NUCLEOTIDE SEQUENCE [LARGE SCALE GENOMIC DNA]</scope>
    <source>
        <strain evidence="2 3">MER_111</strain>
    </source>
</reference>
<protein>
    <submittedName>
        <fullName evidence="2">Uncharacterized protein</fullName>
    </submittedName>
</protein>
<keyword evidence="1" id="KW-0732">Signal</keyword>
<proteinExistence type="predicted"/>
<feature type="signal peptide" evidence="1">
    <location>
        <begin position="1"/>
        <end position="19"/>
    </location>
</feature>
<sequence length="208" mass="22820">MKKKALFFVVCAAALTAVAGVTYSSLKPGHEPGMSYERYTAAAGSIVDVFRDKYGSALLIDEQPAVIAYPEDPDKRWASTRFDAVSDNAAAPMKKEFYIKSRDASLATKVGLYYSPRQKGQAFLSMSRIDGFTSERLPGLGDELPRVYVNTLGGDGIIYQITTFSLKPSSAQAAAQAQEDPMIRENARVTRELEQAVTDREAYSSHTR</sequence>
<dbReference type="AlphaFoldDB" id="A0A5J5FU58"/>
<keyword evidence="3" id="KW-1185">Reference proteome</keyword>
<accession>A0A5J5FU58</accession>
<dbReference type="EMBL" id="VYKK01000030">
    <property type="protein sequence ID" value="KAA8997194.1"/>
    <property type="molecule type" value="Genomic_DNA"/>
</dbReference>
<gene>
    <name evidence="2" type="ORF">F4V43_18045</name>
</gene>
<evidence type="ECO:0000256" key="1">
    <source>
        <dbReference type="SAM" id="SignalP"/>
    </source>
</evidence>
<feature type="chain" id="PRO_5039070951" evidence="1">
    <location>
        <begin position="20"/>
        <end position="208"/>
    </location>
</feature>